<organism evidence="2 3">
    <name type="scientific">Clostridium fessum</name>
    <dbReference type="NCBI Taxonomy" id="2126740"/>
    <lineage>
        <taxon>Bacteria</taxon>
        <taxon>Bacillati</taxon>
        <taxon>Bacillota</taxon>
        <taxon>Clostridia</taxon>
        <taxon>Eubacteriales</taxon>
        <taxon>Clostridiaceae</taxon>
        <taxon>Clostridium</taxon>
    </lineage>
</organism>
<reference evidence="2 3" key="1">
    <citation type="submission" date="2018-03" db="EMBL/GenBank/DDBJ databases">
        <title>Lachnoclostridium SNUG30386 gen.nov., sp.nov., isolated from human faeces.</title>
        <authorList>
            <person name="Seo B."/>
            <person name="Jeon K."/>
            <person name="Ko G."/>
        </authorList>
    </citation>
    <scope>NUCLEOTIDE SEQUENCE [LARGE SCALE GENOMIC DNA]</scope>
    <source>
        <strain evidence="2 3">SNUG30386</strain>
    </source>
</reference>
<comment type="caution">
    <text evidence="2">The sequence shown here is derived from an EMBL/GenBank/DDBJ whole genome shotgun (WGS) entry which is preliminary data.</text>
</comment>
<dbReference type="SUPFAM" id="SSF52540">
    <property type="entry name" value="P-loop containing nucleoside triphosphate hydrolases"/>
    <property type="match status" value="1"/>
</dbReference>
<gene>
    <name evidence="2" type="ORF">C7U56_10450</name>
</gene>
<accession>A0A2T3FNV7</accession>
<dbReference type="EMBL" id="PYLO01000003">
    <property type="protein sequence ID" value="PST36955.1"/>
    <property type="molecule type" value="Genomic_DNA"/>
</dbReference>
<dbReference type="RefSeq" id="WP_107001167.1">
    <property type="nucleotide sequence ID" value="NZ_PYLO01000003.1"/>
</dbReference>
<dbReference type="InterPro" id="IPR027417">
    <property type="entry name" value="P-loop_NTPase"/>
</dbReference>
<feature type="domain" description="NACHT" evidence="1">
    <location>
        <begin position="327"/>
        <end position="445"/>
    </location>
</feature>
<dbReference type="InterPro" id="IPR007111">
    <property type="entry name" value="NACHT_NTPase"/>
</dbReference>
<dbReference type="Proteomes" id="UP000241048">
    <property type="component" value="Unassembled WGS sequence"/>
</dbReference>
<name>A0A2T3FNV7_9CLOT</name>
<evidence type="ECO:0000313" key="3">
    <source>
        <dbReference type="Proteomes" id="UP000241048"/>
    </source>
</evidence>
<protein>
    <recommendedName>
        <fullName evidence="1">NACHT domain-containing protein</fullName>
    </recommendedName>
</protein>
<evidence type="ECO:0000259" key="1">
    <source>
        <dbReference type="PROSITE" id="PS50837"/>
    </source>
</evidence>
<dbReference type="Gene3D" id="3.40.50.300">
    <property type="entry name" value="P-loop containing nucleotide triphosphate hydrolases"/>
    <property type="match status" value="1"/>
</dbReference>
<keyword evidence="3" id="KW-1185">Reference proteome</keyword>
<proteinExistence type="predicted"/>
<dbReference type="PANTHER" id="PTHR46312">
    <property type="entry name" value="NACHT DOMAIN-CONTAINING PROTEIN"/>
    <property type="match status" value="1"/>
</dbReference>
<dbReference type="PROSITE" id="PS50837">
    <property type="entry name" value="NACHT"/>
    <property type="match status" value="1"/>
</dbReference>
<dbReference type="AlphaFoldDB" id="A0A2T3FNV7"/>
<sequence length="890" mass="103381">MKESTCPRLCGGTFFTLVLQGLKQRTKAREHYRGERDGLSDPEVLVGLIRVINPDYKAPELNIIKSKTNEYKSCSTSTGKYFPFGNTAEMSEFARRIQTNYSSALEAMTEFVYEFLEIDTASKRDMRLAAALIELVIDDDSIEPDEEFFVIEDGSKIKKATFSDLNEVCLPALLLGIWHYAVTKRKDNKVGKQTYDNWCPPAGGGPRVYQGDIGERVRSNISRVFVPTRNLHTGHASKNSEKTIQNTLDESKKTFTAYIEKATERYNVMRLIGGKEVSLKDFFVCNTIGEKERVFADKKKIKCLYLDNPRMNTIRNMYLKQRGYDNKRTLLIGSGGCGKSLMLQHLFLEAAEDYTTTGILPIFLELRYFTQETEMLQFIVETVSSKDESFTSEEAEKALYEGRCQLLMDGFDEIDPSDIDSFLKKINSFLDRYQNVQVIITSRENEYLTGLNQFVHLYVWPFDTDQSMQLIDRILTYQNQPDERDAIVDYIGKGFLKKDGIFASNPLLLTYVSMLYPNYRRFNENHQLFYKLTYEALLSGHDDNKKPYDRVFKSVDDASQFSKVFEQFCALSYQEGVLEFDANTFEKYFNLITVHKEFENPHKMNIKNFKHDVCSTACMMYEQECDVFYIDPGFQEYLFSEYYVKADIPDMDQLLNSLKNLPYKKLLKLDALEMLYSQCEDKFKEYLLIPFLSSVFTKKDTDAFERFLGQYFDEVYICVHDKKQEVSTSAICDVEKVIYSDVENYPSSVLMNFVLKMVGEHIDYSFALHSSLVESIPENTEETGKLIATVKEIERKKIIQIENKASDLYEAIRISHKQGYDHSWITDTDQNLICFGKTVKVDSYDLCESPESFMEIANDIARQSNNTYNVFLNIENYYKQLKREQHRRRR</sequence>
<evidence type="ECO:0000313" key="2">
    <source>
        <dbReference type="EMBL" id="PST36955.1"/>
    </source>
</evidence>
<dbReference type="PANTHER" id="PTHR46312:SF2">
    <property type="entry name" value="NUCLEOTIDE-BINDING OLIGOMERIZATION DOMAIN-CONTAINING PROTEIN 2-LIKE"/>
    <property type="match status" value="1"/>
</dbReference>
<dbReference type="Pfam" id="PF05729">
    <property type="entry name" value="NACHT"/>
    <property type="match status" value="1"/>
</dbReference>